<dbReference type="FunFam" id="3.40.250.10:FF:000035">
    <property type="entry name" value="Thiosulfate sulfurtransferase"/>
    <property type="match status" value="1"/>
</dbReference>
<protein>
    <submittedName>
        <fullName evidence="4">3-mercaptopyruvate sulfurtransferase</fullName>
    </submittedName>
</protein>
<dbReference type="SUPFAM" id="SSF52821">
    <property type="entry name" value="Rhodanese/Cell cycle control phosphatase"/>
    <property type="match status" value="2"/>
</dbReference>
<dbReference type="InterPro" id="IPR001307">
    <property type="entry name" value="Thiosulphate_STrfase_CS"/>
</dbReference>
<feature type="domain" description="Rhodanese" evidence="3">
    <location>
        <begin position="168"/>
        <end position="281"/>
    </location>
</feature>
<evidence type="ECO:0000256" key="1">
    <source>
        <dbReference type="ARBA" id="ARBA00022679"/>
    </source>
</evidence>
<sequence>MPLAQLIDSEQLSARLFQPNLRILDCRFALDDPDYGRHSYEQAHIPGAVFLDLEKDLSGPVVPGQTGRHPLPQPDELAARLRAAGLADDSEVVLYDDGPGAFAARAWWLLAWLGKRTGVYLLDGGYRAWCEAGGAVTDGPTSILPGDFEGSADDSLLIDAQQLLTRLEHPDLTLLDARALPRFLGEQEPIDPVAGHIPGARCVPFTENLDANGRFLPPKQLRARFDQQLADRPTDTLVAYCGSGVTACHNLFALCLAGYPLGKLYSGSWSEWITDPGRPVASSHRQKHD</sequence>
<dbReference type="PANTHER" id="PTHR11364">
    <property type="entry name" value="THIOSULFATE SULFERTANSFERASE"/>
    <property type="match status" value="1"/>
</dbReference>
<comment type="caution">
    <text evidence="4">The sequence shown here is derived from an EMBL/GenBank/DDBJ whole genome shotgun (WGS) entry which is preliminary data.</text>
</comment>
<dbReference type="GO" id="GO:0004792">
    <property type="term" value="F:thiosulfate-cyanide sulfurtransferase activity"/>
    <property type="evidence" value="ECO:0007669"/>
    <property type="project" value="InterPro"/>
</dbReference>
<keyword evidence="2" id="KW-0677">Repeat</keyword>
<organism evidence="4 5">
    <name type="scientific">Stutzerimonas stutzeri</name>
    <name type="common">Pseudomonas stutzeri</name>
    <dbReference type="NCBI Taxonomy" id="316"/>
    <lineage>
        <taxon>Bacteria</taxon>
        <taxon>Pseudomonadati</taxon>
        <taxon>Pseudomonadota</taxon>
        <taxon>Gammaproteobacteria</taxon>
        <taxon>Pseudomonadales</taxon>
        <taxon>Pseudomonadaceae</taxon>
        <taxon>Stutzerimonas</taxon>
    </lineage>
</organism>
<evidence type="ECO:0000256" key="2">
    <source>
        <dbReference type="ARBA" id="ARBA00022737"/>
    </source>
</evidence>
<dbReference type="InterPro" id="IPR036873">
    <property type="entry name" value="Rhodanese-like_dom_sf"/>
</dbReference>
<keyword evidence="1 4" id="KW-0808">Transferase</keyword>
<dbReference type="Pfam" id="PF00581">
    <property type="entry name" value="Rhodanese"/>
    <property type="match status" value="2"/>
</dbReference>
<evidence type="ECO:0000313" key="5">
    <source>
        <dbReference type="Proteomes" id="UP000032487"/>
    </source>
</evidence>
<dbReference type="PROSITE" id="PS00380">
    <property type="entry name" value="RHODANESE_1"/>
    <property type="match status" value="1"/>
</dbReference>
<dbReference type="InterPro" id="IPR001763">
    <property type="entry name" value="Rhodanese-like_dom"/>
</dbReference>
<dbReference type="CDD" id="cd01448">
    <property type="entry name" value="TST_Repeat_1"/>
    <property type="match status" value="1"/>
</dbReference>
<dbReference type="SMART" id="SM00450">
    <property type="entry name" value="RHOD"/>
    <property type="match status" value="2"/>
</dbReference>
<dbReference type="PANTHER" id="PTHR11364:SF27">
    <property type="entry name" value="SULFURTRANSFERASE"/>
    <property type="match status" value="1"/>
</dbReference>
<dbReference type="Gene3D" id="3.40.250.10">
    <property type="entry name" value="Rhodanese-like domain"/>
    <property type="match status" value="2"/>
</dbReference>
<dbReference type="EMBL" id="JYHV01000012">
    <property type="protein sequence ID" value="KJH83162.1"/>
    <property type="molecule type" value="Genomic_DNA"/>
</dbReference>
<reference evidence="4 5" key="1">
    <citation type="submission" date="2015-02" db="EMBL/GenBank/DDBJ databases">
        <title>Draft genome sequence of Pseudomonas stutzeri NT0128 isolated from wheat (Triticum turgidum) rhizosphere.</title>
        <authorList>
            <person name="Tovi N."/>
            <person name="Frenk S."/>
            <person name="Hadar Y."/>
            <person name="Minz D."/>
        </authorList>
    </citation>
    <scope>NUCLEOTIDE SEQUENCE [LARGE SCALE GENOMIC DNA]</scope>
    <source>
        <strain evidence="4 5">NT0128</strain>
    </source>
</reference>
<dbReference type="AlphaFoldDB" id="A0A0D9AQZ6"/>
<dbReference type="InterPro" id="IPR045078">
    <property type="entry name" value="TST/MPST-like"/>
</dbReference>
<accession>A0A0D9AQZ6</accession>
<proteinExistence type="predicted"/>
<dbReference type="Proteomes" id="UP000032487">
    <property type="component" value="Unassembled WGS sequence"/>
</dbReference>
<dbReference type="RefSeq" id="WP_045161165.1">
    <property type="nucleotide sequence ID" value="NZ_JYHV01000012.1"/>
</dbReference>
<dbReference type="PATRIC" id="fig|316.101.peg.156"/>
<evidence type="ECO:0000313" key="4">
    <source>
        <dbReference type="EMBL" id="KJH83162.1"/>
    </source>
</evidence>
<evidence type="ECO:0000259" key="3">
    <source>
        <dbReference type="PROSITE" id="PS50206"/>
    </source>
</evidence>
<gene>
    <name evidence="4" type="ORF">UF78_06100</name>
</gene>
<name>A0A0D9AQZ6_STUST</name>
<dbReference type="PROSITE" id="PS50206">
    <property type="entry name" value="RHODANESE_3"/>
    <property type="match status" value="2"/>
</dbReference>
<keyword evidence="4" id="KW-0670">Pyruvate</keyword>
<feature type="domain" description="Rhodanese" evidence="3">
    <location>
        <begin position="17"/>
        <end position="138"/>
    </location>
</feature>
<dbReference type="OrthoDB" id="9781034at2"/>
<dbReference type="CDD" id="cd01449">
    <property type="entry name" value="TST_Repeat_2"/>
    <property type="match status" value="1"/>
</dbReference>